<dbReference type="AlphaFoldDB" id="V5FZ55"/>
<dbReference type="HOGENOM" id="CLU_023630_1_0_1"/>
<dbReference type="Gene3D" id="3.40.50.1820">
    <property type="entry name" value="alpha/beta hydrolase"/>
    <property type="match status" value="2"/>
</dbReference>
<dbReference type="InterPro" id="IPR008758">
    <property type="entry name" value="Peptidase_S28"/>
</dbReference>
<evidence type="ECO:0000256" key="5">
    <source>
        <dbReference type="ARBA" id="ARBA00023180"/>
    </source>
</evidence>
<evidence type="ECO:0000313" key="8">
    <source>
        <dbReference type="Proteomes" id="UP000018001"/>
    </source>
</evidence>
<feature type="chain" id="PRO_5004733003" evidence="6">
    <location>
        <begin position="21"/>
        <end position="517"/>
    </location>
</feature>
<dbReference type="EMBL" id="BAUL01000071">
    <property type="protein sequence ID" value="GAD93907.1"/>
    <property type="molecule type" value="Genomic_DNA"/>
</dbReference>
<dbReference type="OrthoDB" id="1735038at2759"/>
<keyword evidence="2" id="KW-0645">Protease</keyword>
<accession>V5FZ55</accession>
<dbReference type="GO" id="GO:0070008">
    <property type="term" value="F:serine-type exopeptidase activity"/>
    <property type="evidence" value="ECO:0007669"/>
    <property type="project" value="InterPro"/>
</dbReference>
<name>V5FZ55_BYSSN</name>
<evidence type="ECO:0000256" key="4">
    <source>
        <dbReference type="ARBA" id="ARBA00022801"/>
    </source>
</evidence>
<gene>
    <name evidence="7" type="ORF">PVAR5_2525</name>
</gene>
<evidence type="ECO:0000256" key="2">
    <source>
        <dbReference type="ARBA" id="ARBA00022670"/>
    </source>
</evidence>
<dbReference type="PANTHER" id="PTHR11010:SF23">
    <property type="entry name" value="SERINE PEPTIDASE"/>
    <property type="match status" value="1"/>
</dbReference>
<reference evidence="8" key="1">
    <citation type="journal article" date="2014" name="Genome Announc.">
        <title>Draft genome sequence of the formaldehyde-resistant fungus Byssochlamys spectabilis No. 5 (anamorph Paecilomyces variotii No. 5) (NBRC109023).</title>
        <authorList>
            <person name="Oka T."/>
            <person name="Ekino K."/>
            <person name="Fukuda K."/>
            <person name="Nomura Y."/>
        </authorList>
    </citation>
    <scope>NUCLEOTIDE SEQUENCE [LARGE SCALE GENOMIC DNA]</scope>
    <source>
        <strain evidence="8">No. 5 / NBRC 109023</strain>
    </source>
</reference>
<protein>
    <submittedName>
        <fullName evidence="7">Serine peptidase, putative</fullName>
    </submittedName>
</protein>
<evidence type="ECO:0000256" key="3">
    <source>
        <dbReference type="ARBA" id="ARBA00022729"/>
    </source>
</evidence>
<dbReference type="InParanoid" id="V5FZ55"/>
<dbReference type="SUPFAM" id="SSF53474">
    <property type="entry name" value="alpha/beta-Hydrolases"/>
    <property type="match status" value="1"/>
</dbReference>
<proteinExistence type="inferred from homology"/>
<dbReference type="FunFam" id="3.40.50.1820:FF:000165">
    <property type="entry name" value="Serine peptidase, putative"/>
    <property type="match status" value="1"/>
</dbReference>
<dbReference type="FunFam" id="3.40.50.1820:FF:000196">
    <property type="entry name" value="Endoprotease endo-Pro"/>
    <property type="match status" value="1"/>
</dbReference>
<keyword evidence="5" id="KW-0325">Glycoprotein</keyword>
<dbReference type="PANTHER" id="PTHR11010">
    <property type="entry name" value="PROTEASE S28 PRO-X CARBOXYPEPTIDASE-RELATED"/>
    <property type="match status" value="1"/>
</dbReference>
<dbReference type="GO" id="GO:0006508">
    <property type="term" value="P:proteolysis"/>
    <property type="evidence" value="ECO:0007669"/>
    <property type="project" value="UniProtKB-KW"/>
</dbReference>
<organism evidence="7 8">
    <name type="scientific">Byssochlamys spectabilis (strain No. 5 / NBRC 109023)</name>
    <name type="common">Paecilomyces variotii</name>
    <dbReference type="NCBI Taxonomy" id="1356009"/>
    <lineage>
        <taxon>Eukaryota</taxon>
        <taxon>Fungi</taxon>
        <taxon>Dikarya</taxon>
        <taxon>Ascomycota</taxon>
        <taxon>Pezizomycotina</taxon>
        <taxon>Eurotiomycetes</taxon>
        <taxon>Eurotiomycetidae</taxon>
        <taxon>Eurotiales</taxon>
        <taxon>Thermoascaceae</taxon>
        <taxon>Paecilomyces</taxon>
    </lineage>
</organism>
<dbReference type="GO" id="GO:0008239">
    <property type="term" value="F:dipeptidyl-peptidase activity"/>
    <property type="evidence" value="ECO:0007669"/>
    <property type="project" value="TreeGrafter"/>
</dbReference>
<evidence type="ECO:0000313" key="7">
    <source>
        <dbReference type="EMBL" id="GAD93907.1"/>
    </source>
</evidence>
<evidence type="ECO:0000256" key="6">
    <source>
        <dbReference type="SAM" id="SignalP"/>
    </source>
</evidence>
<keyword evidence="3 6" id="KW-0732">Signal</keyword>
<dbReference type="Pfam" id="PF05577">
    <property type="entry name" value="Peptidase_S28"/>
    <property type="match status" value="1"/>
</dbReference>
<comment type="caution">
    <text evidence="7">The sequence shown here is derived from an EMBL/GenBank/DDBJ whole genome shotgun (WGS) entry which is preliminary data.</text>
</comment>
<keyword evidence="8" id="KW-1185">Reference proteome</keyword>
<dbReference type="Proteomes" id="UP000018001">
    <property type="component" value="Unassembled WGS sequence"/>
</dbReference>
<comment type="similarity">
    <text evidence="1">Belongs to the peptidase S28 family.</text>
</comment>
<sequence>MRSFSSVASLYATFLSIAQAAIPPLPLPPRASDNTFALSGNGTFEQLIDHNNPSLGTFSQRFWWNAEFWAGEGSPVVLFTPGEEEASEYTGYLTNKTITGLFAETIEGATVLLEHRYYGDSSPYEILSTKNLQYLTLEQAIADLTYFAKNVALPFDVNGSSNADKAPWVLSGGSYSGALSAWTESTSPGTFWAYHASSAPVEAIYDYWQYFTPIQQGMPVNCSKDVTKVIDHVDNVLLHGSDNEKQKLKDAFGLGDLEHDDDFASALENGPWLWQSNSFYTGYSAFYQFCDANAGSGNFTPAAGGVGLEKALQGYASWFKNTYLPGSCASYGYWTDEDSIACFDTYNASSPIFTDMSVGNSINRQWNWLLCNEPFAYWQDGAPEYIPSIVSRLANAAYWQRQCDLFFPEEDGYTYGSAKGKTVNDVNAWTKGWSMSDTKRLIWTNGQYDPWRESGVSSDYRLGGPLMSTTQAPVQVIPAGIHCSDLLLENGVVNEGVQTVINNEVAQIKAWVEEYYK</sequence>
<dbReference type="eggNOG" id="KOG2182">
    <property type="taxonomic scope" value="Eukaryota"/>
</dbReference>
<keyword evidence="4" id="KW-0378">Hydrolase</keyword>
<dbReference type="InterPro" id="IPR029058">
    <property type="entry name" value="AB_hydrolase_fold"/>
</dbReference>
<evidence type="ECO:0000256" key="1">
    <source>
        <dbReference type="ARBA" id="ARBA00011079"/>
    </source>
</evidence>
<feature type="signal peptide" evidence="6">
    <location>
        <begin position="1"/>
        <end position="20"/>
    </location>
</feature>